<evidence type="ECO:0000313" key="2">
    <source>
        <dbReference type="Proteomes" id="UP000254764"/>
    </source>
</evidence>
<dbReference type="Gene3D" id="3.60.15.10">
    <property type="entry name" value="Ribonuclease Z/Hydroxyacylglutathione hydrolase-like"/>
    <property type="match status" value="1"/>
</dbReference>
<protein>
    <submittedName>
        <fullName evidence="1">Uncharacterized protein</fullName>
    </submittedName>
</protein>
<dbReference type="PANTHER" id="PTHR46018">
    <property type="entry name" value="ZINC PHOSPHODIESTERASE ELAC PROTEIN 1"/>
    <property type="match status" value="1"/>
</dbReference>
<dbReference type="Pfam" id="PF23023">
    <property type="entry name" value="Anti-Pycsar_Apyc1"/>
    <property type="match status" value="1"/>
</dbReference>
<dbReference type="GO" id="GO:0042781">
    <property type="term" value="F:3'-tRNA processing endoribonuclease activity"/>
    <property type="evidence" value="ECO:0007669"/>
    <property type="project" value="TreeGrafter"/>
</dbReference>
<evidence type="ECO:0000313" key="1">
    <source>
        <dbReference type="EMBL" id="SSC66245.1"/>
    </source>
</evidence>
<accession>A0A376AEN2</accession>
<dbReference type="AlphaFoldDB" id="A0A376AEN2"/>
<dbReference type="SUPFAM" id="SSF56281">
    <property type="entry name" value="Metallo-hydrolase/oxidoreductase"/>
    <property type="match status" value="1"/>
</dbReference>
<dbReference type="PANTHER" id="PTHR46018:SF7">
    <property type="entry name" value="RIBONUCLEASE Z"/>
    <property type="match status" value="1"/>
</dbReference>
<organism evidence="1 2">
    <name type="scientific">Ciceribacter selenitireducens ATCC BAA-1503</name>
    <dbReference type="NCBI Taxonomy" id="1336235"/>
    <lineage>
        <taxon>Bacteria</taxon>
        <taxon>Pseudomonadati</taxon>
        <taxon>Pseudomonadota</taxon>
        <taxon>Alphaproteobacteria</taxon>
        <taxon>Hyphomicrobiales</taxon>
        <taxon>Rhizobiaceae</taxon>
        <taxon>Ciceribacter</taxon>
    </lineage>
</organism>
<dbReference type="InterPro" id="IPR036866">
    <property type="entry name" value="RibonucZ/Hydroxyglut_hydro"/>
</dbReference>
<dbReference type="EMBL" id="UEYP01000028">
    <property type="protein sequence ID" value="SSC66245.1"/>
    <property type="molecule type" value="Genomic_DNA"/>
</dbReference>
<name>A0A376AEN2_9HYPH</name>
<proteinExistence type="predicted"/>
<dbReference type="Proteomes" id="UP000254764">
    <property type="component" value="Unassembled WGS sequence"/>
</dbReference>
<reference evidence="2" key="1">
    <citation type="submission" date="2018-07" db="EMBL/GenBank/DDBJ databases">
        <authorList>
            <person name="Peiro R."/>
            <person name="Begona"/>
            <person name="Cbmso G."/>
            <person name="Lopez M."/>
            <person name="Gonzalez S."/>
        </authorList>
    </citation>
    <scope>NUCLEOTIDE SEQUENCE [LARGE SCALE GENOMIC DNA]</scope>
</reference>
<sequence>MIECGATAMVSLRQHDVQPNSVETIVISHGHGDHFGGLPFFLLDAQLVSRRTDSLVIVGPPGIEDRLWQLMESMFPGSSKTKFRFPLHLVEMQIGGMIALDDAITLEAREVSHPSGTATLALRLVAEGKVIGYTADTEWVDALEDIARDADLLISECYHAEPKGKFHLDHQTLCSKLPALNPKRVILTHLSAGALEASGSFDYEVAHEGLEISL</sequence>
<dbReference type="CDD" id="cd07740">
    <property type="entry name" value="metallo-hydrolase-like_MBL-fold"/>
    <property type="match status" value="1"/>
</dbReference>
<keyword evidence="2" id="KW-1185">Reference proteome</keyword>
<gene>
    <name evidence="1" type="ORF">RHIZ70_1953</name>
</gene>